<evidence type="ECO:0000256" key="1">
    <source>
        <dbReference type="SAM" id="MobiDB-lite"/>
    </source>
</evidence>
<feature type="compositionally biased region" description="Basic and acidic residues" evidence="1">
    <location>
        <begin position="87"/>
        <end position="101"/>
    </location>
</feature>
<accession>A0A8D8KRG1</accession>
<name>A0A8D8KRG1_CULPI</name>
<protein>
    <submittedName>
        <fullName evidence="2">(northern house mosquito) hypothetical protein</fullName>
    </submittedName>
</protein>
<feature type="compositionally biased region" description="Basic residues" evidence="1">
    <location>
        <begin position="75"/>
        <end position="86"/>
    </location>
</feature>
<dbReference type="EMBL" id="HBUE01222594">
    <property type="protein sequence ID" value="CAG6540343.1"/>
    <property type="molecule type" value="Transcribed_RNA"/>
</dbReference>
<feature type="region of interest" description="Disordered" evidence="1">
    <location>
        <begin position="33"/>
        <end position="58"/>
    </location>
</feature>
<dbReference type="AlphaFoldDB" id="A0A8D8KRG1"/>
<dbReference type="EMBL" id="HBUE01329264">
    <property type="protein sequence ID" value="CAG6592412.1"/>
    <property type="molecule type" value="Transcribed_RNA"/>
</dbReference>
<feature type="compositionally biased region" description="Polar residues" evidence="1">
    <location>
        <begin position="43"/>
        <end position="58"/>
    </location>
</feature>
<organism evidence="2">
    <name type="scientific">Culex pipiens</name>
    <name type="common">House mosquito</name>
    <dbReference type="NCBI Taxonomy" id="7175"/>
    <lineage>
        <taxon>Eukaryota</taxon>
        <taxon>Metazoa</taxon>
        <taxon>Ecdysozoa</taxon>
        <taxon>Arthropoda</taxon>
        <taxon>Hexapoda</taxon>
        <taxon>Insecta</taxon>
        <taxon>Pterygota</taxon>
        <taxon>Neoptera</taxon>
        <taxon>Endopterygota</taxon>
        <taxon>Diptera</taxon>
        <taxon>Nematocera</taxon>
        <taxon>Culicoidea</taxon>
        <taxon>Culicidae</taxon>
        <taxon>Culicinae</taxon>
        <taxon>Culicini</taxon>
        <taxon>Culex</taxon>
        <taxon>Culex</taxon>
    </lineage>
</organism>
<evidence type="ECO:0000313" key="2">
    <source>
        <dbReference type="EMBL" id="CAG6592412.1"/>
    </source>
</evidence>
<sequence length="124" mass="14506">MCEQNPASNKYDYVQIVTLFCFQVSNFYKRKTHKKGDKKKIAASTSNKTNKKSGTPLISLNNRFNTVCKCARESHKTRKKKRHTRKKVDEIVARKVKDKQNNNKTARVMKKGNNTHTMLFFCYL</sequence>
<feature type="region of interest" description="Disordered" evidence="1">
    <location>
        <begin position="72"/>
        <end position="103"/>
    </location>
</feature>
<reference evidence="2" key="1">
    <citation type="submission" date="2021-05" db="EMBL/GenBank/DDBJ databases">
        <authorList>
            <person name="Alioto T."/>
            <person name="Alioto T."/>
            <person name="Gomez Garrido J."/>
        </authorList>
    </citation>
    <scope>NUCLEOTIDE SEQUENCE</scope>
</reference>
<proteinExistence type="predicted"/>